<proteinExistence type="inferred from homology"/>
<dbReference type="Gene3D" id="3.10.150.10">
    <property type="entry name" value="DNA Polymerase III, subunit A, domain 2"/>
    <property type="match status" value="1"/>
</dbReference>
<dbReference type="GO" id="GO:0009360">
    <property type="term" value="C:DNA polymerase III complex"/>
    <property type="evidence" value="ECO:0007669"/>
    <property type="project" value="InterPro"/>
</dbReference>
<dbReference type="InterPro" id="IPR046938">
    <property type="entry name" value="DNA_clamp_sf"/>
</dbReference>
<dbReference type="GO" id="GO:0006271">
    <property type="term" value="P:DNA strand elongation involved in DNA replication"/>
    <property type="evidence" value="ECO:0007669"/>
    <property type="project" value="TreeGrafter"/>
</dbReference>
<evidence type="ECO:0000256" key="6">
    <source>
        <dbReference type="ARBA" id="ARBA00022705"/>
    </source>
</evidence>
<evidence type="ECO:0000256" key="8">
    <source>
        <dbReference type="ARBA" id="ARBA00023125"/>
    </source>
</evidence>
<evidence type="ECO:0000259" key="11">
    <source>
        <dbReference type="Pfam" id="PF02767"/>
    </source>
</evidence>
<evidence type="ECO:0000256" key="5">
    <source>
        <dbReference type="ARBA" id="ARBA00022695"/>
    </source>
</evidence>
<feature type="domain" description="DNA polymerase III beta sliding clamp C-terminal" evidence="12">
    <location>
        <begin position="246"/>
        <end position="371"/>
    </location>
</feature>
<dbReference type="GO" id="GO:0003887">
    <property type="term" value="F:DNA-directed DNA polymerase activity"/>
    <property type="evidence" value="ECO:0007669"/>
    <property type="project" value="UniProtKB-UniRule"/>
</dbReference>
<dbReference type="Pfam" id="PF02768">
    <property type="entry name" value="DNA_pol3_beta_3"/>
    <property type="match status" value="1"/>
</dbReference>
<evidence type="ECO:0000256" key="3">
    <source>
        <dbReference type="ARBA" id="ARBA00022490"/>
    </source>
</evidence>
<dbReference type="InterPro" id="IPR001001">
    <property type="entry name" value="DNA_polIII_beta"/>
</dbReference>
<keyword evidence="6 9" id="KW-0235">DNA replication</keyword>
<dbReference type="EMBL" id="LCEY01000012">
    <property type="protein sequence ID" value="KKS80686.1"/>
    <property type="molecule type" value="Genomic_DNA"/>
</dbReference>
<keyword evidence="8" id="KW-0238">DNA-binding</keyword>
<evidence type="ECO:0000313" key="13">
    <source>
        <dbReference type="EMBL" id="KKS80686.1"/>
    </source>
</evidence>
<evidence type="ECO:0000256" key="7">
    <source>
        <dbReference type="ARBA" id="ARBA00022932"/>
    </source>
</evidence>
<dbReference type="GO" id="GO:0008408">
    <property type="term" value="F:3'-5' exonuclease activity"/>
    <property type="evidence" value="ECO:0007669"/>
    <property type="project" value="InterPro"/>
</dbReference>
<keyword evidence="3 9" id="KW-0963">Cytoplasm</keyword>
<dbReference type="PIRSF" id="PIRSF000804">
    <property type="entry name" value="DNA_pol_III_b"/>
    <property type="match status" value="1"/>
</dbReference>
<evidence type="ECO:0000256" key="4">
    <source>
        <dbReference type="ARBA" id="ARBA00022679"/>
    </source>
</evidence>
<gene>
    <name evidence="13" type="ORF">UV56_C0012G0006</name>
</gene>
<evidence type="ECO:0000256" key="9">
    <source>
        <dbReference type="PIRNR" id="PIRNR000804"/>
    </source>
</evidence>
<dbReference type="InterPro" id="IPR022635">
    <property type="entry name" value="DNA_polIII_beta_C"/>
</dbReference>
<dbReference type="GO" id="GO:0005737">
    <property type="term" value="C:cytoplasm"/>
    <property type="evidence" value="ECO:0007669"/>
    <property type="project" value="UniProtKB-SubCell"/>
</dbReference>
<comment type="subunit">
    <text evidence="9">Forms a ring-shaped head-to-tail homodimer around DNA.</text>
</comment>
<comment type="caution">
    <text evidence="13">The sequence shown here is derived from an EMBL/GenBank/DDBJ whole genome shotgun (WGS) entry which is preliminary data.</text>
</comment>
<dbReference type="Gene3D" id="3.70.10.10">
    <property type="match status" value="1"/>
</dbReference>
<evidence type="ECO:0000256" key="1">
    <source>
        <dbReference type="ARBA" id="ARBA00004496"/>
    </source>
</evidence>
<dbReference type="InterPro" id="IPR022637">
    <property type="entry name" value="DNA_polIII_beta_cen"/>
</dbReference>
<dbReference type="SMART" id="SM00480">
    <property type="entry name" value="POL3Bc"/>
    <property type="match status" value="1"/>
</dbReference>
<evidence type="ECO:0000259" key="12">
    <source>
        <dbReference type="Pfam" id="PF02768"/>
    </source>
</evidence>
<dbReference type="NCBIfam" id="TIGR00663">
    <property type="entry name" value="dnan"/>
    <property type="match status" value="1"/>
</dbReference>
<dbReference type="AlphaFoldDB" id="A0A0G1ECC5"/>
<dbReference type="Pfam" id="PF02767">
    <property type="entry name" value="DNA_pol3_beta_2"/>
    <property type="match status" value="1"/>
</dbReference>
<comment type="similarity">
    <text evidence="2 9">Belongs to the beta sliding clamp family.</text>
</comment>
<evidence type="ECO:0000259" key="10">
    <source>
        <dbReference type="Pfam" id="PF00712"/>
    </source>
</evidence>
<reference evidence="13 14" key="1">
    <citation type="journal article" date="2015" name="Nature">
        <title>rRNA introns, odd ribosomes, and small enigmatic genomes across a large radiation of phyla.</title>
        <authorList>
            <person name="Brown C.T."/>
            <person name="Hug L.A."/>
            <person name="Thomas B.C."/>
            <person name="Sharon I."/>
            <person name="Castelle C.J."/>
            <person name="Singh A."/>
            <person name="Wilkins M.J."/>
            <person name="Williams K.H."/>
            <person name="Banfield J.F."/>
        </authorList>
    </citation>
    <scope>NUCLEOTIDE SEQUENCE [LARGE SCALE GENOMIC DNA]</scope>
</reference>
<evidence type="ECO:0000313" key="14">
    <source>
        <dbReference type="Proteomes" id="UP000034611"/>
    </source>
</evidence>
<comment type="function">
    <text evidence="9">Confers DNA tethering and processivity to DNA polymerases and other proteins. Acts as a clamp, forming a ring around DNA (a reaction catalyzed by the clamp-loading complex) which diffuses in an ATP-independent manner freely and bidirectionally along dsDNA. Initially characterized for its ability to contact the catalytic subunit of DNA polymerase III (Pol III), a complex, multichain enzyme responsible for most of the replicative synthesis in bacteria; Pol III exhibits 3'-5' exonuclease proofreading activity. The beta chain is required for initiation of replication as well as for processivity of DNA replication.</text>
</comment>
<keyword evidence="5 9" id="KW-0548">Nucleotidyltransferase</keyword>
<accession>A0A0G1ECC5</accession>
<evidence type="ECO:0000256" key="2">
    <source>
        <dbReference type="ARBA" id="ARBA00010752"/>
    </source>
</evidence>
<keyword evidence="4 9" id="KW-0808">Transferase</keyword>
<dbReference type="PANTHER" id="PTHR30478:SF0">
    <property type="entry name" value="BETA SLIDING CLAMP"/>
    <property type="match status" value="1"/>
</dbReference>
<dbReference type="SUPFAM" id="SSF55979">
    <property type="entry name" value="DNA clamp"/>
    <property type="match status" value="3"/>
</dbReference>
<feature type="domain" description="DNA polymerase III beta sliding clamp N-terminal" evidence="10">
    <location>
        <begin position="1"/>
        <end position="117"/>
    </location>
</feature>
<dbReference type="PANTHER" id="PTHR30478">
    <property type="entry name" value="DNA POLYMERASE III SUBUNIT BETA"/>
    <property type="match status" value="1"/>
</dbReference>
<sequence>MKLQVIQEDLSKALSLAGRFVNQRAQLPILGNILLSAKKTKLSLLATNLEVSLALSIGARVETEGEITIPARTAIDLFSSLPAKNITLESDKEQLKISSEGFSGTISGMNSSEFPSVPQVLGKLASSLPKDKFLEAANQVVFAASNDETRPVLMGILFLFDNDNLVLISTDGFRLSQKKVSLDKKVKLGQMIIPKNSLSELIRIGGSSNQTLAVESKSADNQVLFGLGSVVLTTRVIEGEFPDFERIIPKESPVKVFLNREDFLSGIKTASVFARDSANIVKLIIQENGFSISAESSKSGKEAMDIEAKIEGLSASGGEKVFEISYNFRFVEEFLNNVKGEEVQMEFSNSSSPGVFRDSSDTSFLHLIMPVKIN</sequence>
<name>A0A0G1ECC5_9BACT</name>
<dbReference type="CDD" id="cd00140">
    <property type="entry name" value="beta_clamp"/>
    <property type="match status" value="1"/>
</dbReference>
<dbReference type="Pfam" id="PF00712">
    <property type="entry name" value="DNA_pol3_beta"/>
    <property type="match status" value="1"/>
</dbReference>
<dbReference type="GO" id="GO:0003677">
    <property type="term" value="F:DNA binding"/>
    <property type="evidence" value="ECO:0007669"/>
    <property type="project" value="UniProtKB-UniRule"/>
</dbReference>
<protein>
    <recommendedName>
        <fullName evidence="9">Beta sliding clamp</fullName>
    </recommendedName>
</protein>
<dbReference type="InterPro" id="IPR022634">
    <property type="entry name" value="DNA_polIII_beta_N"/>
</dbReference>
<organism evidence="13 14">
    <name type="scientific">Candidatus Woesebacteria bacterium GW2011_GWC1_43_10b</name>
    <dbReference type="NCBI Taxonomy" id="1618585"/>
    <lineage>
        <taxon>Bacteria</taxon>
        <taxon>Candidatus Woeseibacteriota</taxon>
    </lineage>
</organism>
<comment type="subcellular location">
    <subcellularLocation>
        <location evidence="1 9">Cytoplasm</location>
    </subcellularLocation>
</comment>
<dbReference type="Proteomes" id="UP000034611">
    <property type="component" value="Unassembled WGS sequence"/>
</dbReference>
<feature type="domain" description="DNA polymerase III beta sliding clamp central" evidence="11">
    <location>
        <begin position="128"/>
        <end position="243"/>
    </location>
</feature>
<keyword evidence="7 9" id="KW-0239">DNA-directed DNA polymerase</keyword>